<sequence>MTDRVNGFTVTLAESIRDDDAAAIREAILQLRHVIDVAPIVDHPDAWTAAVQERVRMREAILGVLDERLKL</sequence>
<name>A0A0F9KUS9_9ZZZZ</name>
<comment type="caution">
    <text evidence="1">The sequence shown here is derived from an EMBL/GenBank/DDBJ whole genome shotgun (WGS) entry which is preliminary data.</text>
</comment>
<reference evidence="1" key="1">
    <citation type="journal article" date="2015" name="Nature">
        <title>Complex archaea that bridge the gap between prokaryotes and eukaryotes.</title>
        <authorList>
            <person name="Spang A."/>
            <person name="Saw J.H."/>
            <person name="Jorgensen S.L."/>
            <person name="Zaremba-Niedzwiedzka K."/>
            <person name="Martijn J."/>
            <person name="Lind A.E."/>
            <person name="van Eijk R."/>
            <person name="Schleper C."/>
            <person name="Guy L."/>
            <person name="Ettema T.J."/>
        </authorList>
    </citation>
    <scope>NUCLEOTIDE SEQUENCE</scope>
</reference>
<organism evidence="1">
    <name type="scientific">marine sediment metagenome</name>
    <dbReference type="NCBI Taxonomy" id="412755"/>
    <lineage>
        <taxon>unclassified sequences</taxon>
        <taxon>metagenomes</taxon>
        <taxon>ecological metagenomes</taxon>
    </lineage>
</organism>
<dbReference type="EMBL" id="LAZR01014076">
    <property type="protein sequence ID" value="KKM19060.1"/>
    <property type="molecule type" value="Genomic_DNA"/>
</dbReference>
<evidence type="ECO:0000313" key="1">
    <source>
        <dbReference type="EMBL" id="KKM19060.1"/>
    </source>
</evidence>
<proteinExistence type="predicted"/>
<dbReference type="AlphaFoldDB" id="A0A0F9KUS9"/>
<protein>
    <submittedName>
        <fullName evidence="1">Uncharacterized protein</fullName>
    </submittedName>
</protein>
<accession>A0A0F9KUS9</accession>
<gene>
    <name evidence="1" type="ORF">LCGC14_1659390</name>
</gene>